<dbReference type="OrthoDB" id="5397682at2759"/>
<reference evidence="2" key="1">
    <citation type="submission" date="2019-07" db="EMBL/GenBank/DDBJ databases">
        <title>Hyphodiscus hymeniophilus genome sequencing and assembly.</title>
        <authorList>
            <person name="Kramer G."/>
            <person name="Nodwell J."/>
        </authorList>
    </citation>
    <scope>NUCLEOTIDE SEQUENCE</scope>
    <source>
        <strain evidence="2">ATCC 34498</strain>
    </source>
</reference>
<dbReference type="EMBL" id="VNKQ01000002">
    <property type="protein sequence ID" value="KAG0652963.1"/>
    <property type="molecule type" value="Genomic_DNA"/>
</dbReference>
<evidence type="ECO:0000256" key="1">
    <source>
        <dbReference type="SAM" id="MobiDB-lite"/>
    </source>
</evidence>
<name>A0A9P7B0M5_9HELO</name>
<dbReference type="Proteomes" id="UP000785200">
    <property type="component" value="Unassembled WGS sequence"/>
</dbReference>
<organism evidence="2 3">
    <name type="scientific">Hyphodiscus hymeniophilus</name>
    <dbReference type="NCBI Taxonomy" id="353542"/>
    <lineage>
        <taxon>Eukaryota</taxon>
        <taxon>Fungi</taxon>
        <taxon>Dikarya</taxon>
        <taxon>Ascomycota</taxon>
        <taxon>Pezizomycotina</taxon>
        <taxon>Leotiomycetes</taxon>
        <taxon>Helotiales</taxon>
        <taxon>Hyphodiscaceae</taxon>
        <taxon>Hyphodiscus</taxon>
    </lineage>
</organism>
<dbReference type="PANTHER" id="PTHR33604">
    <property type="entry name" value="OSJNBA0004B13.7 PROTEIN"/>
    <property type="match status" value="1"/>
</dbReference>
<sequence length="672" mass="75484">MPLPPRLFPGDEELGKKDDDHKPGARTPLGISWQHRRIAYGPHKRNLKRAALGLVVLIFLYYFFKNMPTDLENPRPRLRYDQSAGSGSAARSGTTPAQGSNQKAGLEEVADISQHYFNGPIKFYQLATTLHAASRTKGSESVNQNILFAAASLKSASILLPIACEMAIRGRNHVHFALMGRDDISMDILKSVNGLSKDCKIIYHDARPDFSVHSTDYRMEVSCSAGFNHINTFVHPQATFIDASGQEELFFIRGLKDRANNLGRTIIELPENAEQTLMWTTLLDSSSLKAWNQVSIDILIHAPVSSSGSLIRLLDSLKRSDFFSSAPPRLTIELPHEIDTPTQRYLEHFRWPPYADQNSGSLLAIHHRIPQHGLTEDENCIRFLESFWPAEPSTSHVLVLSPQVELSHLFFHYLKYNMLEYKYGIITNVDENLLGISLDLPFTQINDSTTFSPPLANETVGPFLWQAPNSNAALYFGDKWVELHDFIAQSLSAQRTLITPTTLNEKLVSQTYPSWLEHILNLARVRGYYMLYPNFEGSDGLATLHTELYQSPEEYPEPEQQPSSNELTADPAHHLSLKQKEAPLVTKSLLSILPFEADLPTVPEMPLLSWDGKPVTPVEAKSSAESYRQIFRHRIGGCDTTARDKPRVALAAGDLFCLLDNRTEKDEDEAEV</sequence>
<evidence type="ECO:0000313" key="3">
    <source>
        <dbReference type="Proteomes" id="UP000785200"/>
    </source>
</evidence>
<comment type="caution">
    <text evidence="2">The sequence shown here is derived from an EMBL/GenBank/DDBJ whole genome shotgun (WGS) entry which is preliminary data.</text>
</comment>
<dbReference type="AlphaFoldDB" id="A0A9P7B0M5"/>
<gene>
    <name evidence="2" type="ORF">D0Z07_0477</name>
</gene>
<accession>A0A9P7B0M5</accession>
<evidence type="ECO:0008006" key="4">
    <source>
        <dbReference type="Google" id="ProtNLM"/>
    </source>
</evidence>
<feature type="compositionally biased region" description="Basic and acidic residues" evidence="1">
    <location>
        <begin position="13"/>
        <end position="23"/>
    </location>
</feature>
<feature type="compositionally biased region" description="Polar residues" evidence="1">
    <location>
        <begin position="94"/>
        <end position="103"/>
    </location>
</feature>
<evidence type="ECO:0000313" key="2">
    <source>
        <dbReference type="EMBL" id="KAG0652963.1"/>
    </source>
</evidence>
<proteinExistence type="predicted"/>
<dbReference type="PANTHER" id="PTHR33604:SF3">
    <property type="entry name" value="OSJNBA0004B13.7 PROTEIN"/>
    <property type="match status" value="1"/>
</dbReference>
<feature type="region of interest" description="Disordered" evidence="1">
    <location>
        <begin position="74"/>
        <end position="105"/>
    </location>
</feature>
<feature type="compositionally biased region" description="Low complexity" evidence="1">
    <location>
        <begin position="83"/>
        <end position="93"/>
    </location>
</feature>
<feature type="region of interest" description="Disordered" evidence="1">
    <location>
        <begin position="1"/>
        <end position="28"/>
    </location>
</feature>
<protein>
    <recommendedName>
        <fullName evidence="4">Glycosyltransferase 2</fullName>
    </recommendedName>
</protein>
<keyword evidence="3" id="KW-1185">Reference proteome</keyword>